<dbReference type="EMBL" id="DSKI01000081">
    <property type="protein sequence ID" value="HEB42367.1"/>
    <property type="molecule type" value="Genomic_DNA"/>
</dbReference>
<comment type="caution">
    <text evidence="2">The sequence shown here is derived from an EMBL/GenBank/DDBJ whole genome shotgun (WGS) entry which is preliminary data.</text>
</comment>
<gene>
    <name evidence="2" type="ORF">ENP70_01375</name>
</gene>
<dbReference type="AlphaFoldDB" id="A0A7C1T9D1"/>
<evidence type="ECO:0000259" key="1">
    <source>
        <dbReference type="PROSITE" id="PS51459"/>
    </source>
</evidence>
<protein>
    <submittedName>
        <fullName evidence="2">Type II toxin-antitoxin system death-on-curing family toxin</fullName>
    </submittedName>
</protein>
<name>A0A7C1T9D1_9HYPH</name>
<dbReference type="Gene3D" id="1.20.120.1870">
    <property type="entry name" value="Fic/DOC protein, Fido domain"/>
    <property type="match status" value="1"/>
</dbReference>
<dbReference type="GO" id="GO:0016301">
    <property type="term" value="F:kinase activity"/>
    <property type="evidence" value="ECO:0007669"/>
    <property type="project" value="InterPro"/>
</dbReference>
<dbReference type="InterPro" id="IPR003812">
    <property type="entry name" value="Fido"/>
</dbReference>
<sequence>MSAEPGWIELSEVIALNRAAVAITGEKHLLTNAVTLESAVMSPRNLFLYENEDDIGVLGCRLIVALSRAHAFIQGNKRTAWLSGIMFLNINGYDVILPSAEANTFIAEQITKVIQRDVTESEFFSSLDVFIVPL</sequence>
<dbReference type="InterPro" id="IPR006440">
    <property type="entry name" value="Doc"/>
</dbReference>
<dbReference type="Pfam" id="PF02661">
    <property type="entry name" value="Fic"/>
    <property type="match status" value="1"/>
</dbReference>
<organism evidence="2">
    <name type="scientific">Agrobacterium albertimagni</name>
    <dbReference type="NCBI Taxonomy" id="147266"/>
    <lineage>
        <taxon>Bacteria</taxon>
        <taxon>Pseudomonadati</taxon>
        <taxon>Pseudomonadota</taxon>
        <taxon>Alphaproteobacteria</taxon>
        <taxon>Hyphomicrobiales</taxon>
        <taxon>Rhizobiaceae</taxon>
        <taxon>Rhizobium/Agrobacterium group</taxon>
        <taxon>Agrobacterium</taxon>
    </lineage>
</organism>
<feature type="domain" description="Fido" evidence="1">
    <location>
        <begin position="1"/>
        <end position="133"/>
    </location>
</feature>
<dbReference type="NCBIfam" id="TIGR01550">
    <property type="entry name" value="DOC_P1"/>
    <property type="match status" value="1"/>
</dbReference>
<accession>A0A7C1T9D1</accession>
<dbReference type="PANTHER" id="PTHR39426">
    <property type="entry name" value="HOMOLOGY TO DEATH-ON-CURING PROTEIN OF PHAGE P1"/>
    <property type="match status" value="1"/>
</dbReference>
<proteinExistence type="predicted"/>
<dbReference type="PROSITE" id="PS51459">
    <property type="entry name" value="FIDO"/>
    <property type="match status" value="1"/>
</dbReference>
<evidence type="ECO:0000313" key="2">
    <source>
        <dbReference type="EMBL" id="HEB42367.1"/>
    </source>
</evidence>
<dbReference type="InterPro" id="IPR053737">
    <property type="entry name" value="Type_II_TA_Toxin"/>
</dbReference>
<dbReference type="PANTHER" id="PTHR39426:SF1">
    <property type="entry name" value="HOMOLOGY TO DEATH-ON-CURING PROTEIN OF PHAGE P1"/>
    <property type="match status" value="1"/>
</dbReference>
<reference evidence="2" key="1">
    <citation type="journal article" date="2020" name="mSystems">
        <title>Genome- and Community-Level Interaction Insights into Carbon Utilization and Element Cycling Functions of Hydrothermarchaeota in Hydrothermal Sediment.</title>
        <authorList>
            <person name="Zhou Z."/>
            <person name="Liu Y."/>
            <person name="Xu W."/>
            <person name="Pan J."/>
            <person name="Luo Z.H."/>
            <person name="Li M."/>
        </authorList>
    </citation>
    <scope>NUCLEOTIDE SEQUENCE [LARGE SCALE GENOMIC DNA]</scope>
    <source>
        <strain evidence="2">SpSt-243</strain>
    </source>
</reference>